<dbReference type="GO" id="GO:0005739">
    <property type="term" value="C:mitochondrion"/>
    <property type="evidence" value="ECO:0007669"/>
    <property type="project" value="UniProtKB-SubCell"/>
</dbReference>
<evidence type="ECO:0000256" key="2">
    <source>
        <dbReference type="ARBA" id="ARBA00022946"/>
    </source>
</evidence>
<evidence type="ECO:0000256" key="8">
    <source>
        <dbReference type="ARBA" id="ARBA00043031"/>
    </source>
</evidence>
<dbReference type="AlphaFoldDB" id="A0A1Y1W4U8"/>
<evidence type="ECO:0000256" key="7">
    <source>
        <dbReference type="ARBA" id="ARBA00039448"/>
    </source>
</evidence>
<keyword evidence="3" id="KW-0689">Ribosomal protein</keyword>
<evidence type="ECO:0000256" key="5">
    <source>
        <dbReference type="ARBA" id="ARBA00023274"/>
    </source>
</evidence>
<name>A0A1Y1W4U8_9FUNG</name>
<protein>
    <recommendedName>
        <fullName evidence="7">Large ribosomal subunit protein mL45</fullName>
    </recommendedName>
    <alternativeName>
        <fullName evidence="8">39S ribosomal protein L45, mitochondrial</fullName>
    </alternativeName>
</protein>
<feature type="domain" description="Tim44-like" evidence="9">
    <location>
        <begin position="93"/>
        <end position="249"/>
    </location>
</feature>
<keyword evidence="11" id="KW-1185">Reference proteome</keyword>
<proteinExistence type="inferred from homology"/>
<organism evidence="10 11">
    <name type="scientific">Linderina pennispora</name>
    <dbReference type="NCBI Taxonomy" id="61395"/>
    <lineage>
        <taxon>Eukaryota</taxon>
        <taxon>Fungi</taxon>
        <taxon>Fungi incertae sedis</taxon>
        <taxon>Zoopagomycota</taxon>
        <taxon>Kickxellomycotina</taxon>
        <taxon>Kickxellomycetes</taxon>
        <taxon>Kickxellales</taxon>
        <taxon>Kickxellaceae</taxon>
        <taxon>Linderina</taxon>
    </lineage>
</organism>
<dbReference type="STRING" id="61395.A0A1Y1W4U8"/>
<evidence type="ECO:0000256" key="3">
    <source>
        <dbReference type="ARBA" id="ARBA00022980"/>
    </source>
</evidence>
<keyword evidence="2" id="KW-0809">Transit peptide</keyword>
<dbReference type="EMBL" id="MCFD01000009">
    <property type="protein sequence ID" value="ORX68549.1"/>
    <property type="molecule type" value="Genomic_DNA"/>
</dbReference>
<evidence type="ECO:0000256" key="6">
    <source>
        <dbReference type="ARBA" id="ARBA00038073"/>
    </source>
</evidence>
<dbReference type="InterPro" id="IPR032710">
    <property type="entry name" value="NTF2-like_dom_sf"/>
</dbReference>
<evidence type="ECO:0000259" key="9">
    <source>
        <dbReference type="SMART" id="SM00978"/>
    </source>
</evidence>
<dbReference type="InterPro" id="IPR051975">
    <property type="entry name" value="mtLSU_mL45"/>
</dbReference>
<dbReference type="Gene3D" id="3.10.450.240">
    <property type="match status" value="1"/>
</dbReference>
<dbReference type="Pfam" id="PF04280">
    <property type="entry name" value="Tim44"/>
    <property type="match status" value="1"/>
</dbReference>
<evidence type="ECO:0000256" key="1">
    <source>
        <dbReference type="ARBA" id="ARBA00004173"/>
    </source>
</evidence>
<reference evidence="10 11" key="1">
    <citation type="submission" date="2016-07" db="EMBL/GenBank/DDBJ databases">
        <title>Pervasive Adenine N6-methylation of Active Genes in Fungi.</title>
        <authorList>
            <consortium name="DOE Joint Genome Institute"/>
            <person name="Mondo S.J."/>
            <person name="Dannebaum R.O."/>
            <person name="Kuo R.C."/>
            <person name="Labutti K."/>
            <person name="Haridas S."/>
            <person name="Kuo A."/>
            <person name="Salamov A."/>
            <person name="Ahrendt S.R."/>
            <person name="Lipzen A."/>
            <person name="Sullivan W."/>
            <person name="Andreopoulos W.B."/>
            <person name="Clum A."/>
            <person name="Lindquist E."/>
            <person name="Daum C."/>
            <person name="Ramamoorthy G.K."/>
            <person name="Gryganskyi A."/>
            <person name="Culley D."/>
            <person name="Magnuson J.K."/>
            <person name="James T.Y."/>
            <person name="O'Malley M.A."/>
            <person name="Stajich J.E."/>
            <person name="Spatafora J.W."/>
            <person name="Visel A."/>
            <person name="Grigoriev I.V."/>
        </authorList>
    </citation>
    <scope>NUCLEOTIDE SEQUENCE [LARGE SCALE GENOMIC DNA]</scope>
    <source>
        <strain evidence="10 11">ATCC 12442</strain>
    </source>
</reference>
<comment type="similarity">
    <text evidence="6">Belongs to the mitochondrion-specific ribosomal protein mL45 family.</text>
</comment>
<dbReference type="GeneID" id="63804544"/>
<evidence type="ECO:0000313" key="10">
    <source>
        <dbReference type="EMBL" id="ORX68549.1"/>
    </source>
</evidence>
<dbReference type="Proteomes" id="UP000193922">
    <property type="component" value="Unassembled WGS sequence"/>
</dbReference>
<dbReference type="SUPFAM" id="SSF54427">
    <property type="entry name" value="NTF2-like"/>
    <property type="match status" value="1"/>
</dbReference>
<keyword evidence="4" id="KW-0496">Mitochondrion</keyword>
<dbReference type="PANTHER" id="PTHR28554">
    <property type="entry name" value="39S RIBOSOMAL PROTEIN L45, MITOCHONDRIAL"/>
    <property type="match status" value="1"/>
</dbReference>
<evidence type="ECO:0000256" key="4">
    <source>
        <dbReference type="ARBA" id="ARBA00023128"/>
    </source>
</evidence>
<dbReference type="GO" id="GO:1990904">
    <property type="term" value="C:ribonucleoprotein complex"/>
    <property type="evidence" value="ECO:0007669"/>
    <property type="project" value="UniProtKB-KW"/>
</dbReference>
<dbReference type="GO" id="GO:0005840">
    <property type="term" value="C:ribosome"/>
    <property type="evidence" value="ECO:0007669"/>
    <property type="project" value="UniProtKB-KW"/>
</dbReference>
<comment type="subcellular location">
    <subcellularLocation>
        <location evidence="1">Mitochondrion</location>
    </subcellularLocation>
</comment>
<dbReference type="OrthoDB" id="19619at2759"/>
<accession>A0A1Y1W4U8</accession>
<dbReference type="InterPro" id="IPR007379">
    <property type="entry name" value="Tim44-like_dom"/>
</dbReference>
<dbReference type="SMART" id="SM00978">
    <property type="entry name" value="Tim44"/>
    <property type="match status" value="1"/>
</dbReference>
<dbReference type="PANTHER" id="PTHR28554:SF1">
    <property type="entry name" value="LARGE RIBOSOMAL SUBUNIT PROTEIN ML45"/>
    <property type="match status" value="1"/>
</dbReference>
<comment type="caution">
    <text evidence="10">The sequence shown here is derived from an EMBL/GenBank/DDBJ whole genome shotgun (WGS) entry which is preliminary data.</text>
</comment>
<sequence>MATNFGLRSNVLRGPLLRSVASSLRGAQPSMHTPIQQLLRAPTLMSVRHHSHPRQEHFVANEFGLLSDHIPAPWGKRPLPLSKEGITSTKADVVEWMREVFSLVTLKWYLSGWKGAEFAQQAEELYGLMNEAFARGDLKSLNTICFPNMYANLKNEIKRRKVDFDWTKAATVSAPKVVQIRTGRITSDFAVGQVVVRVDQEQVVTPLARRSVGTAGAKAAKPVHVREYIVLQRVITDPASPWAIYGKLNVPEWDAISAQK</sequence>
<keyword evidence="5" id="KW-0687">Ribonucleoprotein</keyword>
<evidence type="ECO:0000313" key="11">
    <source>
        <dbReference type="Proteomes" id="UP000193922"/>
    </source>
</evidence>
<dbReference type="RefSeq" id="XP_040742331.1">
    <property type="nucleotide sequence ID" value="XM_040887896.1"/>
</dbReference>
<gene>
    <name evidence="10" type="ORF">DL89DRAFT_268372</name>
</gene>